<dbReference type="Proteomes" id="UP000756346">
    <property type="component" value="Unassembled WGS sequence"/>
</dbReference>
<dbReference type="GeneID" id="70186414"/>
<feature type="region of interest" description="Disordered" evidence="1">
    <location>
        <begin position="92"/>
        <end position="111"/>
    </location>
</feature>
<evidence type="ECO:0000313" key="3">
    <source>
        <dbReference type="EMBL" id="KAH7029329.1"/>
    </source>
</evidence>
<proteinExistence type="predicted"/>
<organism evidence="3 4">
    <name type="scientific">Microdochium trichocladiopsis</name>
    <dbReference type="NCBI Taxonomy" id="1682393"/>
    <lineage>
        <taxon>Eukaryota</taxon>
        <taxon>Fungi</taxon>
        <taxon>Dikarya</taxon>
        <taxon>Ascomycota</taxon>
        <taxon>Pezizomycotina</taxon>
        <taxon>Sordariomycetes</taxon>
        <taxon>Xylariomycetidae</taxon>
        <taxon>Xylariales</taxon>
        <taxon>Microdochiaceae</taxon>
        <taxon>Microdochium</taxon>
    </lineage>
</organism>
<sequence length="111" mass="12166">MTVRLYRLAVLLRTSLIICFGGDKALIFVHQATGNWWVAQTARSRVAAKAQTRDQSNHGSNDKLGLAPLGFARFPNVADDGGVETPNFLRNRLGGNWSSSTRAKGWDGIHD</sequence>
<gene>
    <name evidence="3" type="ORF">B0I36DRAFT_350227</name>
</gene>
<protein>
    <recommendedName>
        <fullName evidence="5">Secreted protein</fullName>
    </recommendedName>
</protein>
<feature type="signal peptide" evidence="2">
    <location>
        <begin position="1"/>
        <end position="25"/>
    </location>
</feature>
<dbReference type="AlphaFoldDB" id="A0A9P8Y4R2"/>
<evidence type="ECO:0000256" key="2">
    <source>
        <dbReference type="SAM" id="SignalP"/>
    </source>
</evidence>
<keyword evidence="2" id="KW-0732">Signal</keyword>
<reference evidence="3" key="1">
    <citation type="journal article" date="2021" name="Nat. Commun.">
        <title>Genetic determinants of endophytism in the Arabidopsis root mycobiome.</title>
        <authorList>
            <person name="Mesny F."/>
            <person name="Miyauchi S."/>
            <person name="Thiergart T."/>
            <person name="Pickel B."/>
            <person name="Atanasova L."/>
            <person name="Karlsson M."/>
            <person name="Huettel B."/>
            <person name="Barry K.W."/>
            <person name="Haridas S."/>
            <person name="Chen C."/>
            <person name="Bauer D."/>
            <person name="Andreopoulos W."/>
            <person name="Pangilinan J."/>
            <person name="LaButti K."/>
            <person name="Riley R."/>
            <person name="Lipzen A."/>
            <person name="Clum A."/>
            <person name="Drula E."/>
            <person name="Henrissat B."/>
            <person name="Kohler A."/>
            <person name="Grigoriev I.V."/>
            <person name="Martin F.M."/>
            <person name="Hacquard S."/>
        </authorList>
    </citation>
    <scope>NUCLEOTIDE SEQUENCE</scope>
    <source>
        <strain evidence="3">MPI-CAGE-CH-0230</strain>
    </source>
</reference>
<evidence type="ECO:0008006" key="5">
    <source>
        <dbReference type="Google" id="ProtNLM"/>
    </source>
</evidence>
<accession>A0A9P8Y4R2</accession>
<comment type="caution">
    <text evidence="3">The sequence shown here is derived from an EMBL/GenBank/DDBJ whole genome shotgun (WGS) entry which is preliminary data.</text>
</comment>
<keyword evidence="4" id="KW-1185">Reference proteome</keyword>
<dbReference type="RefSeq" id="XP_046011617.1">
    <property type="nucleotide sequence ID" value="XM_046156868.1"/>
</dbReference>
<dbReference type="EMBL" id="JAGTJQ010000006">
    <property type="protein sequence ID" value="KAH7029329.1"/>
    <property type="molecule type" value="Genomic_DNA"/>
</dbReference>
<name>A0A9P8Y4R2_9PEZI</name>
<feature type="chain" id="PRO_5040157874" description="Secreted protein" evidence="2">
    <location>
        <begin position="26"/>
        <end position="111"/>
    </location>
</feature>
<evidence type="ECO:0000313" key="4">
    <source>
        <dbReference type="Proteomes" id="UP000756346"/>
    </source>
</evidence>
<evidence type="ECO:0000256" key="1">
    <source>
        <dbReference type="SAM" id="MobiDB-lite"/>
    </source>
</evidence>